<dbReference type="CDD" id="cd06445">
    <property type="entry name" value="ATase"/>
    <property type="match status" value="1"/>
</dbReference>
<dbReference type="InterPro" id="IPR014048">
    <property type="entry name" value="MethylDNA_cys_MeTrfase_DNA-bd"/>
</dbReference>
<keyword evidence="4" id="KW-1185">Reference proteome</keyword>
<dbReference type="Gene3D" id="1.10.10.10">
    <property type="entry name" value="Winged helix-like DNA-binding domain superfamily/Winged helix DNA-binding domain"/>
    <property type="match status" value="1"/>
</dbReference>
<reference evidence="3 4" key="1">
    <citation type="journal article" date="2024" name="Fungal Genet. Biol.">
        <title>The porcine skin microbiome exhibits broad fungal antagonism.</title>
        <authorList>
            <person name="De La Cruz K.F."/>
            <person name="Townsend E.C."/>
            <person name="Alex Cheong J.Z."/>
            <person name="Salamzade R."/>
            <person name="Liu A."/>
            <person name="Sandstrom S."/>
            <person name="Davila E."/>
            <person name="Huang L."/>
            <person name="Xu K.H."/>
            <person name="Wu S.Y."/>
            <person name="Meudt J.J."/>
            <person name="Shanmuganayagam D."/>
            <person name="Gibson A.L.F."/>
            <person name="Kalan L.R."/>
        </authorList>
    </citation>
    <scope>NUCLEOTIDE SEQUENCE [LARGE SCALE GENOMIC DNA]</scope>
    <source>
        <strain evidence="3 4">LK2625</strain>
    </source>
</reference>
<comment type="caution">
    <text evidence="3">The sequence shown here is derived from an EMBL/GenBank/DDBJ whole genome shotgun (WGS) entry which is preliminary data.</text>
</comment>
<organism evidence="3 4">
    <name type="scientific">Kocuria carniphila</name>
    <dbReference type="NCBI Taxonomy" id="262208"/>
    <lineage>
        <taxon>Bacteria</taxon>
        <taxon>Bacillati</taxon>
        <taxon>Actinomycetota</taxon>
        <taxon>Actinomycetes</taxon>
        <taxon>Micrococcales</taxon>
        <taxon>Micrococcaceae</taxon>
        <taxon>Kocuria</taxon>
    </lineage>
</organism>
<sequence length="120" mass="12697">MPDSPYPLTGDAAARAVRNVVLLVPPGSVLSYGDVAELAGLSSARLAARIMARGLAGDDVAWWRIVRADGSLPDHLQIAAREHYVNEGTPLKDTDAHLVQVAMSAARWDDPPDDFAVPAG</sequence>
<evidence type="ECO:0000256" key="1">
    <source>
        <dbReference type="ARBA" id="ARBA00022763"/>
    </source>
</evidence>
<dbReference type="InterPro" id="IPR036388">
    <property type="entry name" value="WH-like_DNA-bd_sf"/>
</dbReference>
<proteinExistence type="predicted"/>
<evidence type="ECO:0000313" key="3">
    <source>
        <dbReference type="EMBL" id="MEX3594858.1"/>
    </source>
</evidence>
<evidence type="ECO:0000313" key="4">
    <source>
        <dbReference type="Proteomes" id="UP001558481"/>
    </source>
</evidence>
<accession>A0ABV3V2C2</accession>
<feature type="domain" description="Methylated-DNA-[protein]-cysteine S-methyltransferase DNA binding" evidence="2">
    <location>
        <begin position="14"/>
        <end position="75"/>
    </location>
</feature>
<dbReference type="PANTHER" id="PTHR42942:SF1">
    <property type="entry name" value="ALKYLTRANSFERASE-LIKE PROTEIN 1"/>
    <property type="match status" value="1"/>
</dbReference>
<dbReference type="RefSeq" id="WP_368629485.1">
    <property type="nucleotide sequence ID" value="NZ_JAYWLU010000008.1"/>
</dbReference>
<dbReference type="InterPro" id="IPR052520">
    <property type="entry name" value="ATL_DNA_repair"/>
</dbReference>
<dbReference type="InterPro" id="IPR036217">
    <property type="entry name" value="MethylDNA_cys_MeTrfase_DNAb"/>
</dbReference>
<dbReference type="Proteomes" id="UP001558481">
    <property type="component" value="Unassembled WGS sequence"/>
</dbReference>
<gene>
    <name evidence="3" type="ORF">VVR66_09050</name>
</gene>
<dbReference type="PANTHER" id="PTHR42942">
    <property type="entry name" value="6-O-METHYLGUANINE DNA METHYLTRANSFERASE"/>
    <property type="match status" value="1"/>
</dbReference>
<name>A0ABV3V2C2_9MICC</name>
<dbReference type="Pfam" id="PF01035">
    <property type="entry name" value="DNA_binding_1"/>
    <property type="match status" value="1"/>
</dbReference>
<protein>
    <submittedName>
        <fullName evidence="3">MGMT family protein</fullName>
    </submittedName>
</protein>
<keyword evidence="1" id="KW-0227">DNA damage</keyword>
<evidence type="ECO:0000259" key="2">
    <source>
        <dbReference type="Pfam" id="PF01035"/>
    </source>
</evidence>
<dbReference type="EMBL" id="JAYWLU010000008">
    <property type="protein sequence ID" value="MEX3594858.1"/>
    <property type="molecule type" value="Genomic_DNA"/>
</dbReference>
<dbReference type="SUPFAM" id="SSF46767">
    <property type="entry name" value="Methylated DNA-protein cysteine methyltransferase, C-terminal domain"/>
    <property type="match status" value="1"/>
</dbReference>